<protein>
    <submittedName>
        <fullName evidence="1">Uncharacterized protein</fullName>
    </submittedName>
</protein>
<dbReference type="AlphaFoldDB" id="A0A6C0C6L3"/>
<name>A0A6C0C6L3_9ZZZZ</name>
<evidence type="ECO:0000313" key="1">
    <source>
        <dbReference type="EMBL" id="QHS99288.1"/>
    </source>
</evidence>
<reference evidence="1" key="1">
    <citation type="journal article" date="2020" name="Nature">
        <title>Giant virus diversity and host interactions through global metagenomics.</title>
        <authorList>
            <person name="Schulz F."/>
            <person name="Roux S."/>
            <person name="Paez-Espino D."/>
            <person name="Jungbluth S."/>
            <person name="Walsh D.A."/>
            <person name="Denef V.J."/>
            <person name="McMahon K.D."/>
            <person name="Konstantinidis K.T."/>
            <person name="Eloe-Fadrosh E.A."/>
            <person name="Kyrpides N.C."/>
            <person name="Woyke T."/>
        </authorList>
    </citation>
    <scope>NUCLEOTIDE SEQUENCE</scope>
    <source>
        <strain evidence="1">GVMAG-M-3300020185-33</strain>
    </source>
</reference>
<proteinExistence type="predicted"/>
<sequence length="88" mass="10564">MKLVQEINLYSDTHLPIHGWLQGCWECKSITSRSIIYKKVDQNKVTYKYIVYLCNSCKKQMNYKAEKKEDFYITCDEFIDNHLETSRT</sequence>
<accession>A0A6C0C6L3</accession>
<dbReference type="PROSITE" id="PS51257">
    <property type="entry name" value="PROKAR_LIPOPROTEIN"/>
    <property type="match status" value="1"/>
</dbReference>
<dbReference type="EMBL" id="MN739337">
    <property type="protein sequence ID" value="QHS99288.1"/>
    <property type="molecule type" value="Genomic_DNA"/>
</dbReference>
<organism evidence="1">
    <name type="scientific">viral metagenome</name>
    <dbReference type="NCBI Taxonomy" id="1070528"/>
    <lineage>
        <taxon>unclassified sequences</taxon>
        <taxon>metagenomes</taxon>
        <taxon>organismal metagenomes</taxon>
    </lineage>
</organism>